<evidence type="ECO:0000313" key="6">
    <source>
        <dbReference type="Proteomes" id="UP000694866"/>
    </source>
</evidence>
<gene>
    <name evidence="7" type="primary">LOC105271542</name>
</gene>
<protein>
    <submittedName>
        <fullName evidence="7">Voltage-dependent anion-selective channel-like</fullName>
    </submittedName>
</protein>
<evidence type="ECO:0000256" key="4">
    <source>
        <dbReference type="ARBA" id="ARBA00022787"/>
    </source>
</evidence>
<evidence type="ECO:0000256" key="3">
    <source>
        <dbReference type="ARBA" id="ARBA00022452"/>
    </source>
</evidence>
<accession>A0A9R1TL17</accession>
<evidence type="ECO:0000256" key="1">
    <source>
        <dbReference type="ARBA" id="ARBA00004294"/>
    </source>
</evidence>
<keyword evidence="4" id="KW-0496">Mitochondrion</keyword>
<dbReference type="GO" id="GO:0046930">
    <property type="term" value="C:pore complex"/>
    <property type="evidence" value="ECO:0007669"/>
    <property type="project" value="UniProtKB-KW"/>
</dbReference>
<comment type="similarity">
    <text evidence="2">Belongs to the eukaryotic mitochondrial porin family.</text>
</comment>
<keyword evidence="5" id="KW-0406">Ion transport</keyword>
<keyword evidence="5" id="KW-0813">Transport</keyword>
<comment type="subcellular location">
    <subcellularLocation>
        <location evidence="1">Mitochondrion outer membrane</location>
    </subcellularLocation>
</comment>
<dbReference type="InterPro" id="IPR023614">
    <property type="entry name" value="Porin_dom_sf"/>
</dbReference>
<dbReference type="PANTHER" id="PTHR11743">
    <property type="entry name" value="VOLTAGE-DEPENDENT ANION-SELECTIVE CHANNEL"/>
    <property type="match status" value="1"/>
</dbReference>
<dbReference type="GO" id="GO:0008308">
    <property type="term" value="F:voltage-gated monoatomic anion channel activity"/>
    <property type="evidence" value="ECO:0007669"/>
    <property type="project" value="InterPro"/>
</dbReference>
<keyword evidence="3" id="KW-1134">Transmembrane beta strand</keyword>
<dbReference type="InterPro" id="IPR001925">
    <property type="entry name" value="Porin_Euk"/>
</dbReference>
<keyword evidence="4" id="KW-1000">Mitochondrion outer membrane</keyword>
<keyword evidence="5" id="KW-0626">Porin</keyword>
<keyword evidence="6" id="KW-1185">Reference proteome</keyword>
<proteinExistence type="inferred from homology"/>
<sequence>MSTPSFTDLGQSIRNILTSGYDYGRRVIKITLKTRSSRDFEIDSNYKLNCENPEASGDAAVKLRLQDYGVLSEKWYSDGTINLEYRIDDKIFQGLRLIGSYSYNPSTNYSGLQVTGKFKNDFFNGSCSISHALDRHLKFLAGVVIGLKSLFIGYQFEYESISNSFTASNIGLTYKFTDLNVYLKCSPGITDHYDLSAVYRDCHRWNTEGIR</sequence>
<dbReference type="OrthoDB" id="7827681at2759"/>
<dbReference type="PANTHER" id="PTHR11743:SF70">
    <property type="entry name" value="GH26960P-RELATED"/>
    <property type="match status" value="1"/>
</dbReference>
<dbReference type="Proteomes" id="UP000694866">
    <property type="component" value="Unplaced"/>
</dbReference>
<dbReference type="AlphaFoldDB" id="A0A9R1TL17"/>
<keyword evidence="3" id="KW-0812">Transmembrane</keyword>
<dbReference type="InterPro" id="IPR027246">
    <property type="entry name" value="Porin_Euk/Tom40"/>
</dbReference>
<dbReference type="Gene3D" id="2.40.160.10">
    <property type="entry name" value="Porin"/>
    <property type="match status" value="1"/>
</dbReference>
<dbReference type="GO" id="GO:0015288">
    <property type="term" value="F:porin activity"/>
    <property type="evidence" value="ECO:0007669"/>
    <property type="project" value="UniProtKB-KW"/>
</dbReference>
<dbReference type="RefSeq" id="XP_011311440.1">
    <property type="nucleotide sequence ID" value="XM_011313138.1"/>
</dbReference>
<dbReference type="KEGG" id="fas:105271542"/>
<keyword evidence="3" id="KW-0472">Membrane</keyword>
<organism evidence="6 7">
    <name type="scientific">Fopius arisanus</name>
    <dbReference type="NCBI Taxonomy" id="64838"/>
    <lineage>
        <taxon>Eukaryota</taxon>
        <taxon>Metazoa</taxon>
        <taxon>Ecdysozoa</taxon>
        <taxon>Arthropoda</taxon>
        <taxon>Hexapoda</taxon>
        <taxon>Insecta</taxon>
        <taxon>Pterygota</taxon>
        <taxon>Neoptera</taxon>
        <taxon>Endopterygota</taxon>
        <taxon>Hymenoptera</taxon>
        <taxon>Apocrita</taxon>
        <taxon>Ichneumonoidea</taxon>
        <taxon>Braconidae</taxon>
        <taxon>Opiinae</taxon>
        <taxon>Fopius</taxon>
    </lineage>
</organism>
<dbReference type="GeneID" id="105271542"/>
<dbReference type="Pfam" id="PF01459">
    <property type="entry name" value="Porin_3"/>
    <property type="match status" value="1"/>
</dbReference>
<dbReference type="GO" id="GO:0005741">
    <property type="term" value="C:mitochondrial outer membrane"/>
    <property type="evidence" value="ECO:0007669"/>
    <property type="project" value="UniProtKB-SubCell"/>
</dbReference>
<name>A0A9R1TL17_9HYME</name>
<reference evidence="7" key="1">
    <citation type="submission" date="2025-08" db="UniProtKB">
        <authorList>
            <consortium name="RefSeq"/>
        </authorList>
    </citation>
    <scope>IDENTIFICATION</scope>
    <source>
        <strain evidence="7">USDA-PBARC FA_bdor</strain>
        <tissue evidence="7">Whole organism</tissue>
    </source>
</reference>
<evidence type="ECO:0000313" key="7">
    <source>
        <dbReference type="RefSeq" id="XP_011311440.1"/>
    </source>
</evidence>
<evidence type="ECO:0000256" key="2">
    <source>
        <dbReference type="ARBA" id="ARBA00007780"/>
    </source>
</evidence>
<evidence type="ECO:0000256" key="5">
    <source>
        <dbReference type="ARBA" id="ARBA00023114"/>
    </source>
</evidence>